<evidence type="ECO:0000259" key="1">
    <source>
        <dbReference type="PROSITE" id="PS50011"/>
    </source>
</evidence>
<dbReference type="SUPFAM" id="SSF56112">
    <property type="entry name" value="Protein kinase-like (PK-like)"/>
    <property type="match status" value="1"/>
</dbReference>
<gene>
    <name evidence="2" type="ORF">BD410DRAFT_723967</name>
</gene>
<feature type="domain" description="Protein kinase" evidence="1">
    <location>
        <begin position="31"/>
        <end position="314"/>
    </location>
</feature>
<accession>A0A4Y7Q3G3</accession>
<dbReference type="Proteomes" id="UP000294933">
    <property type="component" value="Unassembled WGS sequence"/>
</dbReference>
<organism evidence="2 3">
    <name type="scientific">Rickenella mellea</name>
    <dbReference type="NCBI Taxonomy" id="50990"/>
    <lineage>
        <taxon>Eukaryota</taxon>
        <taxon>Fungi</taxon>
        <taxon>Dikarya</taxon>
        <taxon>Basidiomycota</taxon>
        <taxon>Agaricomycotina</taxon>
        <taxon>Agaricomycetes</taxon>
        <taxon>Hymenochaetales</taxon>
        <taxon>Rickenellaceae</taxon>
        <taxon>Rickenella</taxon>
    </lineage>
</organism>
<evidence type="ECO:0000313" key="2">
    <source>
        <dbReference type="EMBL" id="TDL21672.1"/>
    </source>
</evidence>
<dbReference type="InterPro" id="IPR000719">
    <property type="entry name" value="Prot_kinase_dom"/>
</dbReference>
<dbReference type="Gene3D" id="1.10.510.10">
    <property type="entry name" value="Transferase(Phosphotransferase) domain 1"/>
    <property type="match status" value="1"/>
</dbReference>
<dbReference type="PROSITE" id="PS50011">
    <property type="entry name" value="PROTEIN_KINASE_DOM"/>
    <property type="match status" value="1"/>
</dbReference>
<dbReference type="SMART" id="SM00220">
    <property type="entry name" value="S_TKc"/>
    <property type="match status" value="1"/>
</dbReference>
<dbReference type="OrthoDB" id="5987198at2759"/>
<protein>
    <recommendedName>
        <fullName evidence="1">Protein kinase domain-containing protein</fullName>
    </recommendedName>
</protein>
<proteinExistence type="predicted"/>
<evidence type="ECO:0000313" key="3">
    <source>
        <dbReference type="Proteomes" id="UP000294933"/>
    </source>
</evidence>
<dbReference type="VEuPathDB" id="FungiDB:BD410DRAFT_723967"/>
<dbReference type="InterPro" id="IPR011009">
    <property type="entry name" value="Kinase-like_dom_sf"/>
</dbReference>
<name>A0A4Y7Q3G3_9AGAM</name>
<keyword evidence="3" id="KW-1185">Reference proteome</keyword>
<reference evidence="2 3" key="1">
    <citation type="submission" date="2018-06" db="EMBL/GenBank/DDBJ databases">
        <title>A transcriptomic atlas of mushroom development highlights an independent origin of complex multicellularity.</title>
        <authorList>
            <consortium name="DOE Joint Genome Institute"/>
            <person name="Krizsan K."/>
            <person name="Almasi E."/>
            <person name="Merenyi Z."/>
            <person name="Sahu N."/>
            <person name="Viragh M."/>
            <person name="Koszo T."/>
            <person name="Mondo S."/>
            <person name="Kiss B."/>
            <person name="Balint B."/>
            <person name="Kues U."/>
            <person name="Barry K."/>
            <person name="Hegedus J.C."/>
            <person name="Henrissat B."/>
            <person name="Johnson J."/>
            <person name="Lipzen A."/>
            <person name="Ohm R."/>
            <person name="Nagy I."/>
            <person name="Pangilinan J."/>
            <person name="Yan J."/>
            <person name="Xiong Y."/>
            <person name="Grigoriev I.V."/>
            <person name="Hibbett D.S."/>
            <person name="Nagy L.G."/>
        </authorList>
    </citation>
    <scope>NUCLEOTIDE SEQUENCE [LARGE SCALE GENOMIC DNA]</scope>
    <source>
        <strain evidence="2 3">SZMC22713</strain>
    </source>
</reference>
<sequence>MRIENGQVELWDLNTAERWWRDRENVLKQHGYKLRPRYRGEWTPSWFATGKDFMSAEDGIRISVLRDATMDATRVSDGSLVMLKKVSNHTSETPIALYFSEPELRQCPENHCVPILDRFPTEAEPSIDIIVMPFLFQLNEPRFESVDQVVDFFEQTLDGLTFMHSKDVAHRDCAFNNIMHDGIQLYPDGVHPAAVGMNPTYTGYARTLRRADVPSIKYYFTDFGLSTHFKHPNQSRLVLGGIAADEDVPELSNTIPYDPFRVDIFTLGNVYKKEFLKCYSNLEFLRLLVKEMTRRNPRKRPTAAEARDRFHFLLHNIPWYKRVWRLQTGRETQWQCTAKDLRFVASYATRKLVRFSCEPEICLSRQSYSLIRREPWVLVTTLMLAISLPACM</sequence>
<dbReference type="GO" id="GO:0004672">
    <property type="term" value="F:protein kinase activity"/>
    <property type="evidence" value="ECO:0007669"/>
    <property type="project" value="InterPro"/>
</dbReference>
<dbReference type="EMBL" id="ML170179">
    <property type="protein sequence ID" value="TDL21672.1"/>
    <property type="molecule type" value="Genomic_DNA"/>
</dbReference>
<dbReference type="AlphaFoldDB" id="A0A4Y7Q3G3"/>
<dbReference type="STRING" id="50990.A0A4Y7Q3G3"/>
<dbReference type="GO" id="GO:0005524">
    <property type="term" value="F:ATP binding"/>
    <property type="evidence" value="ECO:0007669"/>
    <property type="project" value="InterPro"/>
</dbReference>